<dbReference type="RefSeq" id="WP_225271595.1">
    <property type="nucleotide sequence ID" value="NZ_CP084058.1"/>
</dbReference>
<evidence type="ECO:0000256" key="9">
    <source>
        <dbReference type="ARBA" id="ARBA00023136"/>
    </source>
</evidence>
<dbReference type="Pfam" id="PF05108">
    <property type="entry name" value="T7SS_ESX1_EccB"/>
    <property type="match status" value="1"/>
</dbReference>
<dbReference type="NCBIfam" id="TIGR03919">
    <property type="entry name" value="T7SS_EccB"/>
    <property type="match status" value="1"/>
</dbReference>
<dbReference type="GO" id="GO:0005524">
    <property type="term" value="F:ATP binding"/>
    <property type="evidence" value="ECO:0007669"/>
    <property type="project" value="UniProtKB-KW"/>
</dbReference>
<keyword evidence="4 11" id="KW-0812">Transmembrane</keyword>
<name>A0A1M4E0J9_9ACTN</name>
<keyword evidence="9 11" id="KW-0472">Membrane</keyword>
<reference evidence="12" key="1">
    <citation type="submission" date="2016-04" db="EMBL/GenBank/DDBJ databases">
        <authorList>
            <person name="Evans L.H."/>
            <person name="Alamgir A."/>
            <person name="Owens N."/>
            <person name="Weber N.D."/>
            <person name="Virtaneva K."/>
            <person name="Barbian K."/>
            <person name="Babar A."/>
            <person name="Rosenke K."/>
        </authorList>
    </citation>
    <scope>NUCLEOTIDE SEQUENCE</scope>
    <source>
        <strain evidence="12">Nono1</strain>
    </source>
</reference>
<keyword evidence="6" id="KW-0378">Hydrolase</keyword>
<evidence type="ECO:0000256" key="10">
    <source>
        <dbReference type="SAM" id="MobiDB-lite"/>
    </source>
</evidence>
<evidence type="ECO:0008006" key="13">
    <source>
        <dbReference type="Google" id="ProtNLM"/>
    </source>
</evidence>
<proteinExistence type="inferred from homology"/>
<keyword evidence="5" id="KW-0547">Nucleotide-binding</keyword>
<dbReference type="GO" id="GO:0005576">
    <property type="term" value="C:extracellular region"/>
    <property type="evidence" value="ECO:0007669"/>
    <property type="project" value="TreeGrafter"/>
</dbReference>
<evidence type="ECO:0000313" key="12">
    <source>
        <dbReference type="EMBL" id="SBO92318.1"/>
    </source>
</evidence>
<evidence type="ECO:0000256" key="3">
    <source>
        <dbReference type="ARBA" id="ARBA00022475"/>
    </source>
</evidence>
<evidence type="ECO:0000256" key="5">
    <source>
        <dbReference type="ARBA" id="ARBA00022741"/>
    </source>
</evidence>
<evidence type="ECO:0000256" key="11">
    <source>
        <dbReference type="SAM" id="Phobius"/>
    </source>
</evidence>
<evidence type="ECO:0000256" key="4">
    <source>
        <dbReference type="ARBA" id="ARBA00022692"/>
    </source>
</evidence>
<sequence length="469" mass="49152">MQTRKDLYQAHKLMQQRLGMALLQAEPDVPESPMRRHNVAMFCGIIVALLVTAAFGIWGLLKPGGATNLEAAGQLLVEEETGAKYVYSQDQKRMLPVANYVSALLLLDAPDFEVRNVSAASLAKYPRGPLVGIAGAPDSLPPREKLVKGPWSVCVTEAPDATGTAVPYVTLVGGSDVGGTPIGTGALVVTDGQDTWVIWNDQRMKTGEAGVRVLNARPKRVPSPWVNAIPPGPDFKAPGIPGIGKKRRGPDGRSAAIGRVYTVKGVGGAPDRWYVLLADGLATVNVTQATLLLEEPGLKRAYGGKAAMPLELDAATANAASSGRTLTVGGMPTSLPKAIASSASPLCSVYADTQNGSAKARLTVGGTMAIPAPSVRGDQEHFDQVLMPAGSAALGGLLPGDGQKPFVQTYFLISDQGRRFQLQSGDQINKLGYGAEDVAPIPGNLVHLLPEGPTLDPQVARSPLQITVQ</sequence>
<evidence type="ECO:0000256" key="2">
    <source>
        <dbReference type="ARBA" id="ARBA00008149"/>
    </source>
</evidence>
<evidence type="ECO:0000256" key="7">
    <source>
        <dbReference type="ARBA" id="ARBA00022840"/>
    </source>
</evidence>
<dbReference type="EMBL" id="LT559118">
    <property type="protein sequence ID" value="SBO92318.1"/>
    <property type="molecule type" value="Genomic_DNA"/>
</dbReference>
<organism evidence="12">
    <name type="scientific">Nonomuraea gerenzanensis</name>
    <dbReference type="NCBI Taxonomy" id="93944"/>
    <lineage>
        <taxon>Bacteria</taxon>
        <taxon>Bacillati</taxon>
        <taxon>Actinomycetota</taxon>
        <taxon>Actinomycetes</taxon>
        <taxon>Streptosporangiales</taxon>
        <taxon>Streptosporangiaceae</taxon>
        <taxon>Nonomuraea</taxon>
    </lineage>
</organism>
<dbReference type="Gene3D" id="2.40.50.910">
    <property type="entry name" value="Type VII secretion system EccB, repeat 3 domain"/>
    <property type="match status" value="1"/>
</dbReference>
<accession>A0A1M4E0J9</accession>
<keyword evidence="7" id="KW-0067">ATP-binding</keyword>
<dbReference type="Gene3D" id="3.30.2390.20">
    <property type="entry name" value="Type VII secretion system EccB, repeat 1 domain"/>
    <property type="match status" value="1"/>
</dbReference>
<dbReference type="GO" id="GO:0016787">
    <property type="term" value="F:hydrolase activity"/>
    <property type="evidence" value="ECO:0007669"/>
    <property type="project" value="UniProtKB-KW"/>
</dbReference>
<evidence type="ECO:0000256" key="6">
    <source>
        <dbReference type="ARBA" id="ARBA00022801"/>
    </source>
</evidence>
<feature type="transmembrane region" description="Helical" evidence="11">
    <location>
        <begin position="39"/>
        <end position="61"/>
    </location>
</feature>
<feature type="region of interest" description="Disordered" evidence="10">
    <location>
        <begin position="224"/>
        <end position="252"/>
    </location>
</feature>
<dbReference type="PANTHER" id="PTHR40765:SF2">
    <property type="entry name" value="ESX-2 SECRETION SYSTEM ATPASE ECCB2"/>
    <property type="match status" value="1"/>
</dbReference>
<evidence type="ECO:0000256" key="8">
    <source>
        <dbReference type="ARBA" id="ARBA00022989"/>
    </source>
</evidence>
<protein>
    <recommendedName>
        <fullName evidence="13">Type VII secretion protein EccB</fullName>
    </recommendedName>
</protein>
<comment type="similarity">
    <text evidence="2">Belongs to the EccB family.</text>
</comment>
<dbReference type="InterPro" id="IPR044857">
    <property type="entry name" value="T7SS_EccB_R1"/>
</dbReference>
<dbReference type="PANTHER" id="PTHR40765">
    <property type="entry name" value="ESX-2 SECRETION SYSTEM ATPASE ECCB2"/>
    <property type="match status" value="1"/>
</dbReference>
<dbReference type="InterPro" id="IPR042485">
    <property type="entry name" value="T7SS_EccB_R3"/>
</dbReference>
<comment type="subcellular location">
    <subcellularLocation>
        <location evidence="1">Cell membrane</location>
        <topology evidence="1">Single-pass membrane protein</topology>
    </subcellularLocation>
</comment>
<gene>
    <name evidence="12" type="ORF">BN4615_P1832</name>
</gene>
<dbReference type="GO" id="GO:0005886">
    <property type="term" value="C:plasma membrane"/>
    <property type="evidence" value="ECO:0007669"/>
    <property type="project" value="UniProtKB-SubCell"/>
</dbReference>
<dbReference type="AlphaFoldDB" id="A0A1M4E0J9"/>
<keyword evidence="3" id="KW-1003">Cell membrane</keyword>
<dbReference type="InterPro" id="IPR007795">
    <property type="entry name" value="T7SS_EccB"/>
</dbReference>
<evidence type="ECO:0000256" key="1">
    <source>
        <dbReference type="ARBA" id="ARBA00004162"/>
    </source>
</evidence>
<keyword evidence="8 11" id="KW-1133">Transmembrane helix</keyword>